<dbReference type="PANTHER" id="PTHR36844:SF1">
    <property type="entry name" value="PROTEASE PRSW"/>
    <property type="match status" value="1"/>
</dbReference>
<keyword evidence="1" id="KW-0812">Transmembrane</keyword>
<protein>
    <recommendedName>
        <fullName evidence="4">Protease PrsW</fullName>
    </recommendedName>
</protein>
<gene>
    <name evidence="2" type="ORF">CPPEL_00550</name>
</gene>
<feature type="transmembrane region" description="Helical" evidence="1">
    <location>
        <begin position="42"/>
        <end position="61"/>
    </location>
</feature>
<feature type="transmembrane region" description="Helical" evidence="1">
    <location>
        <begin position="245"/>
        <end position="268"/>
    </location>
</feature>
<evidence type="ECO:0008006" key="4">
    <source>
        <dbReference type="Google" id="ProtNLM"/>
    </source>
</evidence>
<dbReference type="AlphaFoldDB" id="A0A3G6IRP9"/>
<evidence type="ECO:0000256" key="1">
    <source>
        <dbReference type="SAM" id="Phobius"/>
    </source>
</evidence>
<dbReference type="Proteomes" id="UP000271426">
    <property type="component" value="Chromosome"/>
</dbReference>
<feature type="transmembrane region" description="Helical" evidence="1">
    <location>
        <begin position="12"/>
        <end position="36"/>
    </location>
</feature>
<dbReference type="GO" id="GO:0008233">
    <property type="term" value="F:peptidase activity"/>
    <property type="evidence" value="ECO:0007669"/>
    <property type="project" value="InterPro"/>
</dbReference>
<sequence length="295" mass="32212">MSYHENVEKLRGFNIALWILVIAGLGVTLLSLLGTVLLSPTASLLGICLAGVYLVGFGALLRFSGLWPKTAPVWWWVASLAWGAGVSFGLVMLSGEAWMTLTDNLGWEIVTASFAGAWPEEAAKALGVLLIMYGVRGCTRPWHGFVTGGLIGLGFEVFENLLYGGVGAILDPNSDLEGATTMWALRFIAGPGLHVFLTAVAGFGIGLALFSYRWDKVQRLQALLSGLAWSFTLHFVWNIQWPQWWMQLTGMCIVAILLYGTAIGIWIWSRRAIREDPGVVVVKRPVTRFEELPGA</sequence>
<organism evidence="2 3">
    <name type="scientific">Corynebacterium pseudopelargi</name>
    <dbReference type="NCBI Taxonomy" id="2080757"/>
    <lineage>
        <taxon>Bacteria</taxon>
        <taxon>Bacillati</taxon>
        <taxon>Actinomycetota</taxon>
        <taxon>Actinomycetes</taxon>
        <taxon>Mycobacteriales</taxon>
        <taxon>Corynebacteriaceae</taxon>
        <taxon>Corynebacterium</taxon>
    </lineage>
</organism>
<dbReference type="PANTHER" id="PTHR36844">
    <property type="entry name" value="PROTEASE PRSW"/>
    <property type="match status" value="1"/>
</dbReference>
<feature type="transmembrane region" description="Helical" evidence="1">
    <location>
        <begin position="222"/>
        <end position="239"/>
    </location>
</feature>
<reference evidence="2 3" key="1">
    <citation type="submission" date="2018-11" db="EMBL/GenBank/DDBJ databases">
        <authorList>
            <person name="Kleinhagauer T."/>
            <person name="Glaeser S.P."/>
            <person name="Spergser J."/>
            <person name="Ruckert C."/>
            <person name="Kaempfer P."/>
            <person name="Busse H.-J."/>
        </authorList>
    </citation>
    <scope>NUCLEOTIDE SEQUENCE [LARGE SCALE GENOMIC DNA]</scope>
    <source>
        <strain evidence="2 3">812CH</strain>
    </source>
</reference>
<dbReference type="Pfam" id="PF13367">
    <property type="entry name" value="PrsW-protease"/>
    <property type="match status" value="1"/>
</dbReference>
<name>A0A3G6IRP9_9CORY</name>
<dbReference type="InterPro" id="IPR026898">
    <property type="entry name" value="PrsW"/>
</dbReference>
<dbReference type="RefSeq" id="WP_123959163.1">
    <property type="nucleotide sequence ID" value="NZ_CP033898.1"/>
</dbReference>
<accession>A0A3G6IRP9</accession>
<keyword evidence="3" id="KW-1185">Reference proteome</keyword>
<feature type="transmembrane region" description="Helical" evidence="1">
    <location>
        <begin position="73"/>
        <end position="93"/>
    </location>
</feature>
<keyword evidence="1" id="KW-0472">Membrane</keyword>
<dbReference type="OrthoDB" id="9785431at2"/>
<proteinExistence type="predicted"/>
<evidence type="ECO:0000313" key="3">
    <source>
        <dbReference type="Proteomes" id="UP000271426"/>
    </source>
</evidence>
<dbReference type="EMBL" id="CP033898">
    <property type="protein sequence ID" value="AZA08261.1"/>
    <property type="molecule type" value="Genomic_DNA"/>
</dbReference>
<feature type="transmembrane region" description="Helical" evidence="1">
    <location>
        <begin position="183"/>
        <end position="210"/>
    </location>
</feature>
<dbReference type="KEGG" id="cpso:CPPEL_00550"/>
<keyword evidence="1" id="KW-1133">Transmembrane helix</keyword>
<evidence type="ECO:0000313" key="2">
    <source>
        <dbReference type="EMBL" id="AZA08261.1"/>
    </source>
</evidence>